<dbReference type="InterPro" id="IPR015315">
    <property type="entry name" value="DUF1963"/>
</dbReference>
<protein>
    <recommendedName>
        <fullName evidence="2">DUF1963 domain-containing protein</fullName>
    </recommendedName>
</protein>
<dbReference type="InterPro" id="IPR035948">
    <property type="entry name" value="YwqG-like_sf"/>
</dbReference>
<evidence type="ECO:0000313" key="1">
    <source>
        <dbReference type="EMBL" id="VHO05644.1"/>
    </source>
</evidence>
<reference evidence="1" key="1">
    <citation type="submission" date="2019-04" db="EMBL/GenBank/DDBJ databases">
        <authorList>
            <person name="Brambilla D."/>
        </authorList>
    </citation>
    <scope>NUCLEOTIDE SEQUENCE</scope>
    <source>
        <strain evidence="1">BAL1</strain>
    </source>
</reference>
<dbReference type="SUPFAM" id="SSF103032">
    <property type="entry name" value="Hypothetical protein YwqG"/>
    <property type="match status" value="1"/>
</dbReference>
<dbReference type="EMBL" id="CAAJGR010000003">
    <property type="protein sequence ID" value="VHO05644.1"/>
    <property type="molecule type" value="Genomic_DNA"/>
</dbReference>
<dbReference type="Gene3D" id="2.30.320.10">
    <property type="entry name" value="YwqG-like"/>
    <property type="match status" value="1"/>
</dbReference>
<sequence>MDTVESTYKELDRCLKRASVAQIGGFRPPEDRLTSWFGGTGVGKKGEVLPKYNGKDMFALLQVKVSELPVIPKEITSVEFLVVFVNRDEFPFDKPHGDGWEIREYKTLEGLTLLPESSEPAMVKDFPIKWVQVNDDSPDWENAWELLDLTPINETEGASERFFDDYNRYSGTKFGGYPKCIQHEAELEGFVFQIGSEEKPNWMWADNGIGYFNKNSKGEWVFECQFY</sequence>
<proteinExistence type="predicted"/>
<dbReference type="Pfam" id="PF09234">
    <property type="entry name" value="DUF1963"/>
    <property type="match status" value="1"/>
</dbReference>
<organism evidence="1">
    <name type="scientific">Rheinheimera sp. BAL341</name>
    <dbReference type="NCBI Taxonomy" id="1708203"/>
    <lineage>
        <taxon>Bacteria</taxon>
        <taxon>Pseudomonadati</taxon>
        <taxon>Pseudomonadota</taxon>
        <taxon>Gammaproteobacteria</taxon>
        <taxon>Chromatiales</taxon>
        <taxon>Chromatiaceae</taxon>
        <taxon>Rheinheimera</taxon>
    </lineage>
</organism>
<dbReference type="AlphaFoldDB" id="A0A486XSV0"/>
<gene>
    <name evidence="1" type="ORF">BAL341_2728</name>
</gene>
<evidence type="ECO:0008006" key="2">
    <source>
        <dbReference type="Google" id="ProtNLM"/>
    </source>
</evidence>
<name>A0A486XSV0_9GAMM</name>
<accession>A0A486XSV0</accession>